<evidence type="ECO:0000256" key="1">
    <source>
        <dbReference type="SAM" id="Phobius"/>
    </source>
</evidence>
<proteinExistence type="predicted"/>
<keyword evidence="1" id="KW-1133">Transmembrane helix</keyword>
<sequence length="44" mass="5323">MRFSIVIPMPLKVQRLSICSKLSFQISILTPLFFSFRFLFYRFC</sequence>
<accession>A0A2P2PC78</accession>
<evidence type="ECO:0000313" key="2">
    <source>
        <dbReference type="EMBL" id="MBX52269.1"/>
    </source>
</evidence>
<feature type="transmembrane region" description="Helical" evidence="1">
    <location>
        <begin position="22"/>
        <end position="40"/>
    </location>
</feature>
<name>A0A2P2PC78_RHIMU</name>
<organism evidence="2">
    <name type="scientific">Rhizophora mucronata</name>
    <name type="common">Asiatic mangrove</name>
    <dbReference type="NCBI Taxonomy" id="61149"/>
    <lineage>
        <taxon>Eukaryota</taxon>
        <taxon>Viridiplantae</taxon>
        <taxon>Streptophyta</taxon>
        <taxon>Embryophyta</taxon>
        <taxon>Tracheophyta</taxon>
        <taxon>Spermatophyta</taxon>
        <taxon>Magnoliopsida</taxon>
        <taxon>eudicotyledons</taxon>
        <taxon>Gunneridae</taxon>
        <taxon>Pentapetalae</taxon>
        <taxon>rosids</taxon>
        <taxon>fabids</taxon>
        <taxon>Malpighiales</taxon>
        <taxon>Rhizophoraceae</taxon>
        <taxon>Rhizophora</taxon>
    </lineage>
</organism>
<keyword evidence="1" id="KW-0472">Membrane</keyword>
<keyword evidence="1" id="KW-0812">Transmembrane</keyword>
<protein>
    <submittedName>
        <fullName evidence="2">Uncharacterized protein</fullName>
    </submittedName>
</protein>
<reference evidence="2" key="1">
    <citation type="submission" date="2018-02" db="EMBL/GenBank/DDBJ databases">
        <title>Rhizophora mucronata_Transcriptome.</title>
        <authorList>
            <person name="Meera S.P."/>
            <person name="Sreeshan A."/>
            <person name="Augustine A."/>
        </authorList>
    </citation>
    <scope>NUCLEOTIDE SEQUENCE</scope>
    <source>
        <tissue evidence="2">Leaf</tissue>
    </source>
</reference>
<dbReference type="EMBL" id="GGEC01071785">
    <property type="protein sequence ID" value="MBX52269.1"/>
    <property type="molecule type" value="Transcribed_RNA"/>
</dbReference>
<dbReference type="AlphaFoldDB" id="A0A2P2PC78"/>